<dbReference type="InParanoid" id="A0A2K1R1S0"/>
<proteinExistence type="predicted"/>
<accession>A0A2K1R1S0</accession>
<dbReference type="Proteomes" id="UP000243797">
    <property type="component" value="Unassembled WGS sequence"/>
</dbReference>
<sequence>MGQCYSAGLEYEPPFNKEPDEDTWIKGFGHRIDEEGSSRMARLDDVVWDPLTTRTKLERRKIPRIRVSPPDRGVFGGDPGLVRRAKPNWRYVCFHSTHIYTFS</sequence>
<gene>
    <name evidence="1" type="ORF">CAC42_1014</name>
</gene>
<organism evidence="1 2">
    <name type="scientific">Sphaceloma murrayae</name>
    <dbReference type="NCBI Taxonomy" id="2082308"/>
    <lineage>
        <taxon>Eukaryota</taxon>
        <taxon>Fungi</taxon>
        <taxon>Dikarya</taxon>
        <taxon>Ascomycota</taxon>
        <taxon>Pezizomycotina</taxon>
        <taxon>Dothideomycetes</taxon>
        <taxon>Dothideomycetidae</taxon>
        <taxon>Myriangiales</taxon>
        <taxon>Elsinoaceae</taxon>
        <taxon>Sphaceloma</taxon>
    </lineage>
</organism>
<dbReference type="GO" id="GO:0016301">
    <property type="term" value="F:kinase activity"/>
    <property type="evidence" value="ECO:0007669"/>
    <property type="project" value="UniProtKB-KW"/>
</dbReference>
<evidence type="ECO:0000313" key="1">
    <source>
        <dbReference type="EMBL" id="PNS21235.1"/>
    </source>
</evidence>
<dbReference type="OrthoDB" id="10637474at2759"/>
<reference evidence="1 2" key="1">
    <citation type="submission" date="2017-06" db="EMBL/GenBank/DDBJ databases">
        <title>Draft genome sequence of a variant of Elsinoe murrayae.</title>
        <authorList>
            <person name="Cheng Q."/>
        </authorList>
    </citation>
    <scope>NUCLEOTIDE SEQUENCE [LARGE SCALE GENOMIC DNA]</scope>
    <source>
        <strain evidence="1 2">CQ-2017a</strain>
    </source>
</reference>
<comment type="caution">
    <text evidence="1">The sequence shown here is derived from an EMBL/GenBank/DDBJ whole genome shotgun (WGS) entry which is preliminary data.</text>
</comment>
<protein>
    <submittedName>
        <fullName evidence="1">Protein kinase byr2</fullName>
    </submittedName>
</protein>
<keyword evidence="1" id="KW-0418">Kinase</keyword>
<dbReference type="AlphaFoldDB" id="A0A2K1R1S0"/>
<dbReference type="EMBL" id="NKHZ01000011">
    <property type="protein sequence ID" value="PNS21235.1"/>
    <property type="molecule type" value="Genomic_DNA"/>
</dbReference>
<keyword evidence="2" id="KW-1185">Reference proteome</keyword>
<name>A0A2K1R1S0_9PEZI</name>
<evidence type="ECO:0000313" key="2">
    <source>
        <dbReference type="Proteomes" id="UP000243797"/>
    </source>
</evidence>
<keyword evidence="1" id="KW-0808">Transferase</keyword>